<dbReference type="PANTHER" id="PTHR12749:SF0">
    <property type="entry name" value="DNA EXCISION REPAIR PROTEIN ERCC-1"/>
    <property type="match status" value="1"/>
</dbReference>
<evidence type="ECO:0000256" key="3">
    <source>
        <dbReference type="ARBA" id="ARBA00022763"/>
    </source>
</evidence>
<dbReference type="Gene3D" id="1.10.150.20">
    <property type="entry name" value="5' to 3' exonuclease, C-terminal subdomain"/>
    <property type="match status" value="1"/>
</dbReference>
<comment type="subcellular location">
    <subcellularLocation>
        <location evidence="1">Nucleus</location>
    </subcellularLocation>
</comment>
<feature type="domain" description="ERCC1-like central" evidence="8">
    <location>
        <begin position="73"/>
        <end position="187"/>
    </location>
</feature>
<keyword evidence="10" id="KW-1185">Reference proteome</keyword>
<keyword evidence="3" id="KW-0227">DNA damage</keyword>
<dbReference type="GO" id="GO:0003697">
    <property type="term" value="F:single-stranded DNA binding"/>
    <property type="evidence" value="ECO:0007669"/>
    <property type="project" value="TreeGrafter"/>
</dbReference>
<dbReference type="GO" id="GO:0070914">
    <property type="term" value="P:UV-damage excision repair"/>
    <property type="evidence" value="ECO:0007669"/>
    <property type="project" value="TreeGrafter"/>
</dbReference>
<proteinExistence type="inferred from homology"/>
<dbReference type="GO" id="GO:0000110">
    <property type="term" value="C:nucleotide-excision repair factor 1 complex"/>
    <property type="evidence" value="ECO:0007669"/>
    <property type="project" value="TreeGrafter"/>
</dbReference>
<sequence length="382" mass="42139">MGSGDEYDTIPDDALVAALEAAERSASSSSRTQLASRPQPPPQKPVQPTPQAAASKLVQPTPQKVSRATGSEIIVSTRQKGNPILQYIKAVPWSYGPPTLAADYILGASTCALFLSLKYHKLHPDYLHTRLRTLGDAFTLRILLVLVDITEHTTPLKQLTKICVSNNLTMLLSWSSPEAGRYLEAVKMYEHTQPTAIMEKLSEEYGERMVEVFTRVRGVNRTDAVTAVSTFGSVRRAANASEEERLMVAGWGPQKCGRFERAIREPFKVGKTKTGTVRKAATRKAPRPSDDVAAKLGLGMQRRQILDQWTVEDDEEALAAVAAMEAEEERARRRTTAVAEGAVRPTEKGDERETQPEVSEKMPPDMPAEVFEALAKLRQRTS</sequence>
<dbReference type="GO" id="GO:0003684">
    <property type="term" value="F:damaged DNA binding"/>
    <property type="evidence" value="ECO:0007669"/>
    <property type="project" value="InterPro"/>
</dbReference>
<feature type="region of interest" description="Disordered" evidence="7">
    <location>
        <begin position="20"/>
        <end position="72"/>
    </location>
</feature>
<dbReference type="EMBL" id="VXIS01000428">
    <property type="protein sequence ID" value="KAA8893551.1"/>
    <property type="molecule type" value="Genomic_DNA"/>
</dbReference>
<dbReference type="InterPro" id="IPR011335">
    <property type="entry name" value="Restrct_endonuc-II-like"/>
</dbReference>
<evidence type="ECO:0000256" key="5">
    <source>
        <dbReference type="ARBA" id="ARBA00023204"/>
    </source>
</evidence>
<organism evidence="9 10">
    <name type="scientific">Sphaerosporella brunnea</name>
    <dbReference type="NCBI Taxonomy" id="1250544"/>
    <lineage>
        <taxon>Eukaryota</taxon>
        <taxon>Fungi</taxon>
        <taxon>Dikarya</taxon>
        <taxon>Ascomycota</taxon>
        <taxon>Pezizomycotina</taxon>
        <taxon>Pezizomycetes</taxon>
        <taxon>Pezizales</taxon>
        <taxon>Pyronemataceae</taxon>
        <taxon>Sphaerosporella</taxon>
    </lineage>
</organism>
<dbReference type="SUPFAM" id="SSF52980">
    <property type="entry name" value="Restriction endonuclease-like"/>
    <property type="match status" value="1"/>
</dbReference>
<dbReference type="Proteomes" id="UP000326924">
    <property type="component" value="Unassembled WGS sequence"/>
</dbReference>
<accession>A0A5J5EEA9</accession>
<comment type="caution">
    <text evidence="9">The sequence shown here is derived from an EMBL/GenBank/DDBJ whole genome shotgun (WGS) entry which is preliminary data.</text>
</comment>
<dbReference type="NCBIfam" id="TIGR00597">
    <property type="entry name" value="rad10"/>
    <property type="match status" value="1"/>
</dbReference>
<keyword evidence="5" id="KW-0234">DNA repair</keyword>
<dbReference type="InterPro" id="IPR010994">
    <property type="entry name" value="RuvA_2-like"/>
</dbReference>
<dbReference type="SUPFAM" id="SSF47781">
    <property type="entry name" value="RuvA domain 2-like"/>
    <property type="match status" value="1"/>
</dbReference>
<dbReference type="GO" id="GO:0006312">
    <property type="term" value="P:mitotic recombination"/>
    <property type="evidence" value="ECO:0007669"/>
    <property type="project" value="TreeGrafter"/>
</dbReference>
<dbReference type="GO" id="GO:0006302">
    <property type="term" value="P:double-strand break repair"/>
    <property type="evidence" value="ECO:0007669"/>
    <property type="project" value="UniProtKB-ARBA"/>
</dbReference>
<dbReference type="Gene3D" id="3.40.50.10130">
    <property type="match status" value="1"/>
</dbReference>
<dbReference type="Pfam" id="PF03834">
    <property type="entry name" value="Rad10"/>
    <property type="match status" value="1"/>
</dbReference>
<evidence type="ECO:0000256" key="1">
    <source>
        <dbReference type="ARBA" id="ARBA00004123"/>
    </source>
</evidence>
<evidence type="ECO:0000256" key="2">
    <source>
        <dbReference type="ARBA" id="ARBA00008283"/>
    </source>
</evidence>
<evidence type="ECO:0000313" key="10">
    <source>
        <dbReference type="Proteomes" id="UP000326924"/>
    </source>
</evidence>
<dbReference type="FunFam" id="3.40.50.10130:FF:000001">
    <property type="entry name" value="DNA excision repair protein ERCC-1"/>
    <property type="match status" value="1"/>
</dbReference>
<dbReference type="OrthoDB" id="10262814at2759"/>
<feature type="compositionally biased region" description="Polar residues" evidence="7">
    <location>
        <begin position="58"/>
        <end position="72"/>
    </location>
</feature>
<dbReference type="InterPro" id="IPR047260">
    <property type="entry name" value="ERCC1-like_central_dom"/>
</dbReference>
<dbReference type="CDD" id="cd22325">
    <property type="entry name" value="ERCC1_C-like"/>
    <property type="match status" value="1"/>
</dbReference>
<comment type="similarity">
    <text evidence="2">Belongs to the ERCC1/RAD10/SWI10 family.</text>
</comment>
<name>A0A5J5EEA9_9PEZI</name>
<keyword evidence="6" id="KW-0539">Nucleus</keyword>
<feature type="compositionally biased region" description="Pro residues" evidence="7">
    <location>
        <begin position="38"/>
        <end position="48"/>
    </location>
</feature>
<gene>
    <name evidence="9" type="ORF">FN846DRAFT_515047</name>
</gene>
<dbReference type="InParanoid" id="A0A5J5EEA9"/>
<feature type="compositionally biased region" description="Low complexity" evidence="7">
    <location>
        <begin position="20"/>
        <end position="37"/>
    </location>
</feature>
<dbReference type="PANTHER" id="PTHR12749">
    <property type="entry name" value="EXCISION REPAIR CROSS-COMPLEMENTING 1 ERCC1"/>
    <property type="match status" value="1"/>
</dbReference>
<feature type="compositionally biased region" description="Basic and acidic residues" evidence="7">
    <location>
        <begin position="345"/>
        <end position="363"/>
    </location>
</feature>
<evidence type="ECO:0000313" key="9">
    <source>
        <dbReference type="EMBL" id="KAA8893551.1"/>
    </source>
</evidence>
<dbReference type="InterPro" id="IPR004579">
    <property type="entry name" value="ERCC1/RAD10/SWI10"/>
</dbReference>
<evidence type="ECO:0000256" key="6">
    <source>
        <dbReference type="ARBA" id="ARBA00023242"/>
    </source>
</evidence>
<reference evidence="9 10" key="1">
    <citation type="submission" date="2019-09" db="EMBL/GenBank/DDBJ databases">
        <title>Draft genome of the ectomycorrhizal ascomycete Sphaerosporella brunnea.</title>
        <authorList>
            <consortium name="DOE Joint Genome Institute"/>
            <person name="Benucci G.M."/>
            <person name="Marozzi G."/>
            <person name="Antonielli L."/>
            <person name="Sanchez S."/>
            <person name="Marco P."/>
            <person name="Wang X."/>
            <person name="Falini L.B."/>
            <person name="Barry K."/>
            <person name="Haridas S."/>
            <person name="Lipzen A."/>
            <person name="Labutti K."/>
            <person name="Grigoriev I.V."/>
            <person name="Murat C."/>
            <person name="Martin F."/>
            <person name="Albertini E."/>
            <person name="Donnini D."/>
            <person name="Bonito G."/>
        </authorList>
    </citation>
    <scope>NUCLEOTIDE SEQUENCE [LARGE SCALE GENOMIC DNA]</scope>
    <source>
        <strain evidence="9 10">Sb_GMNB300</strain>
    </source>
</reference>
<dbReference type="GO" id="GO:0070522">
    <property type="term" value="C:ERCC4-ERCC1 complex"/>
    <property type="evidence" value="ECO:0007669"/>
    <property type="project" value="TreeGrafter"/>
</dbReference>
<evidence type="ECO:0000259" key="8">
    <source>
        <dbReference type="Pfam" id="PF03834"/>
    </source>
</evidence>
<dbReference type="AlphaFoldDB" id="A0A5J5EEA9"/>
<feature type="region of interest" description="Disordered" evidence="7">
    <location>
        <begin position="330"/>
        <end position="367"/>
    </location>
</feature>
<keyword evidence="4" id="KW-0238">DNA-binding</keyword>
<protein>
    <submittedName>
        <fullName evidence="9">Mating-type switching protein swi10</fullName>
    </submittedName>
</protein>
<evidence type="ECO:0000256" key="4">
    <source>
        <dbReference type="ARBA" id="ARBA00023125"/>
    </source>
</evidence>
<evidence type="ECO:0000256" key="7">
    <source>
        <dbReference type="SAM" id="MobiDB-lite"/>
    </source>
</evidence>